<comment type="pathway">
    <text evidence="2">Amine and polyamine biosynthesis; S-adenosylmethioninamine biosynthesis; S-adenosylmethioninamine from S-adenosyl-L-methionine: step 1/1.</text>
</comment>
<dbReference type="GO" id="GO:0006597">
    <property type="term" value="P:spermine biosynthetic process"/>
    <property type="evidence" value="ECO:0007669"/>
    <property type="project" value="InterPro"/>
</dbReference>
<dbReference type="InterPro" id="IPR048283">
    <property type="entry name" value="AdoMetDC-like"/>
</dbReference>
<evidence type="ECO:0000256" key="5">
    <source>
        <dbReference type="ARBA" id="ARBA00022691"/>
    </source>
</evidence>
<evidence type="ECO:0000256" key="4">
    <source>
        <dbReference type="ARBA" id="ARBA00012357"/>
    </source>
</evidence>
<comment type="caution">
    <text evidence="14">The sequence shown here is derived from an EMBL/GenBank/DDBJ whole genome shotgun (WGS) entry which is preliminary data.</text>
</comment>
<name>A0A5B6X4B0_9ROSI</name>
<evidence type="ECO:0000256" key="10">
    <source>
        <dbReference type="ARBA" id="ARBA00023239"/>
    </source>
</evidence>
<evidence type="ECO:0000313" key="15">
    <source>
        <dbReference type="Proteomes" id="UP000325315"/>
    </source>
</evidence>
<dbReference type="GO" id="GO:0004014">
    <property type="term" value="F:adenosylmethionine decarboxylase activity"/>
    <property type="evidence" value="ECO:0007669"/>
    <property type="project" value="UniProtKB-EC"/>
</dbReference>
<dbReference type="InterPro" id="IPR012511">
    <property type="entry name" value="AdoMetDC_leader"/>
</dbReference>
<dbReference type="AlphaFoldDB" id="A0A5B6X4B0"/>
<dbReference type="InterPro" id="IPR016067">
    <property type="entry name" value="S-AdoMet_deCO2ase_core"/>
</dbReference>
<evidence type="ECO:0000256" key="9">
    <source>
        <dbReference type="ARBA" id="ARBA00023145"/>
    </source>
</evidence>
<comment type="similarity">
    <text evidence="3">Belongs to the eukaryotic AdoMetDC family.</text>
</comment>
<keyword evidence="11" id="KW-0704">Schiff base</keyword>
<keyword evidence="8" id="KW-0620">Polyamine biosynthesis</keyword>
<dbReference type="Proteomes" id="UP000325315">
    <property type="component" value="Unassembled WGS sequence"/>
</dbReference>
<dbReference type="UniPathway" id="UPA00331">
    <property type="reaction ID" value="UER00451"/>
</dbReference>
<dbReference type="Pfam" id="PF08132">
    <property type="entry name" value="AdoMetDC_leader"/>
    <property type="match status" value="1"/>
</dbReference>
<proteinExistence type="inferred from homology"/>
<dbReference type="EMBL" id="SMMG02000001">
    <property type="protein sequence ID" value="KAA3487835.1"/>
    <property type="molecule type" value="Genomic_DNA"/>
</dbReference>
<keyword evidence="5" id="KW-0949">S-adenosyl-L-methionine</keyword>
<dbReference type="InterPro" id="IPR018166">
    <property type="entry name" value="S-AdoMet_deCO2ase_CS"/>
</dbReference>
<dbReference type="Pfam" id="PF01536">
    <property type="entry name" value="SAM_decarbox"/>
    <property type="match status" value="1"/>
</dbReference>
<dbReference type="PANTHER" id="PTHR11570">
    <property type="entry name" value="S-ADENOSYLMETHIONINE DECARBOXYLASE"/>
    <property type="match status" value="1"/>
</dbReference>
<dbReference type="PANTHER" id="PTHR11570:SF33">
    <property type="entry name" value="ADENOSYLMETHIONINE DECARBOXYLASE"/>
    <property type="match status" value="1"/>
</dbReference>
<gene>
    <name evidence="14" type="ORF">EPI10_031637</name>
</gene>
<dbReference type="FunFam" id="3.60.90.10:FF:000002">
    <property type="entry name" value="S-adenosylmethionine decarboxylase proenzyme"/>
    <property type="match status" value="1"/>
</dbReference>
<comment type="cofactor">
    <cofactor evidence="1">
        <name>pyruvate</name>
        <dbReference type="ChEBI" id="CHEBI:15361"/>
    </cofactor>
</comment>
<keyword evidence="6" id="KW-0210">Decarboxylase</keyword>
<dbReference type="InterPro" id="IPR001985">
    <property type="entry name" value="S-AdoMet_decarboxylase_euk"/>
</dbReference>
<dbReference type="GO" id="GO:0099402">
    <property type="term" value="P:plant organ development"/>
    <property type="evidence" value="ECO:0007669"/>
    <property type="project" value="UniProtKB-ARBA"/>
</dbReference>
<dbReference type="EC" id="4.1.1.50" evidence="4"/>
<dbReference type="NCBIfam" id="TIGR00535">
    <property type="entry name" value="SAM_DCase"/>
    <property type="match status" value="1"/>
</dbReference>
<dbReference type="FunFam" id="3.30.360.50:FF:000001">
    <property type="entry name" value="S-adenosylmethionine decarboxylase proenzyme"/>
    <property type="match status" value="1"/>
</dbReference>
<dbReference type="PROSITE" id="PS01336">
    <property type="entry name" value="ADOMETDC"/>
    <property type="match status" value="1"/>
</dbReference>
<evidence type="ECO:0000256" key="8">
    <source>
        <dbReference type="ARBA" id="ARBA00023115"/>
    </source>
</evidence>
<evidence type="ECO:0000256" key="11">
    <source>
        <dbReference type="ARBA" id="ARBA00023270"/>
    </source>
</evidence>
<evidence type="ECO:0000256" key="7">
    <source>
        <dbReference type="ARBA" id="ARBA00023066"/>
    </source>
</evidence>
<keyword evidence="9" id="KW-0865">Zymogen</keyword>
<dbReference type="GO" id="GO:0008295">
    <property type="term" value="P:spermidine biosynthetic process"/>
    <property type="evidence" value="ECO:0007669"/>
    <property type="project" value="UniProtKB-KW"/>
</dbReference>
<evidence type="ECO:0000256" key="1">
    <source>
        <dbReference type="ARBA" id="ARBA00001928"/>
    </source>
</evidence>
<dbReference type="SUPFAM" id="SSF56276">
    <property type="entry name" value="S-adenosylmethionine decarboxylase"/>
    <property type="match status" value="1"/>
</dbReference>
<keyword evidence="7" id="KW-0745">Spermidine biosynthesis</keyword>
<protein>
    <recommendedName>
        <fullName evidence="4">adenosylmethionine decarboxylase</fullName>
        <ecNumber evidence="4">4.1.1.50</ecNumber>
    </recommendedName>
</protein>
<dbReference type="OrthoDB" id="1068353at2759"/>
<dbReference type="Gene3D" id="3.30.360.50">
    <property type="entry name" value="S-adenosylmethionine decarboxylase"/>
    <property type="match status" value="1"/>
</dbReference>
<dbReference type="Gene3D" id="3.60.90.10">
    <property type="entry name" value="S-adenosylmethionine decarboxylase"/>
    <property type="match status" value="1"/>
</dbReference>
<accession>A0A5B6X4B0</accession>
<organism evidence="14 15">
    <name type="scientific">Gossypium australe</name>
    <dbReference type="NCBI Taxonomy" id="47621"/>
    <lineage>
        <taxon>Eukaryota</taxon>
        <taxon>Viridiplantae</taxon>
        <taxon>Streptophyta</taxon>
        <taxon>Embryophyta</taxon>
        <taxon>Tracheophyta</taxon>
        <taxon>Spermatophyta</taxon>
        <taxon>Magnoliopsida</taxon>
        <taxon>eudicotyledons</taxon>
        <taxon>Gunneridae</taxon>
        <taxon>Pentapetalae</taxon>
        <taxon>rosids</taxon>
        <taxon>malvids</taxon>
        <taxon>Malvales</taxon>
        <taxon>Malvaceae</taxon>
        <taxon>Malvoideae</taxon>
        <taxon>Gossypium</taxon>
    </lineage>
</organism>
<evidence type="ECO:0000256" key="2">
    <source>
        <dbReference type="ARBA" id="ARBA00004911"/>
    </source>
</evidence>
<comment type="catalytic activity">
    <reaction evidence="13">
        <text>S-adenosyl-L-methionine + H(+) = S-adenosyl 3-(methylsulfanyl)propylamine + CO2</text>
        <dbReference type="Rhea" id="RHEA:15981"/>
        <dbReference type="ChEBI" id="CHEBI:15378"/>
        <dbReference type="ChEBI" id="CHEBI:16526"/>
        <dbReference type="ChEBI" id="CHEBI:57443"/>
        <dbReference type="ChEBI" id="CHEBI:59789"/>
        <dbReference type="EC" id="4.1.1.50"/>
    </reaction>
</comment>
<reference evidence="15" key="1">
    <citation type="journal article" date="2019" name="Plant Biotechnol. J.">
        <title>Genome sequencing of the Australian wild diploid species Gossypium australe highlights disease resistance and delayed gland morphogenesis.</title>
        <authorList>
            <person name="Cai Y."/>
            <person name="Cai X."/>
            <person name="Wang Q."/>
            <person name="Wang P."/>
            <person name="Zhang Y."/>
            <person name="Cai C."/>
            <person name="Xu Y."/>
            <person name="Wang K."/>
            <person name="Zhou Z."/>
            <person name="Wang C."/>
            <person name="Geng S."/>
            <person name="Li B."/>
            <person name="Dong Q."/>
            <person name="Hou Y."/>
            <person name="Wang H."/>
            <person name="Ai P."/>
            <person name="Liu Z."/>
            <person name="Yi F."/>
            <person name="Sun M."/>
            <person name="An G."/>
            <person name="Cheng J."/>
            <person name="Zhang Y."/>
            <person name="Shi Q."/>
            <person name="Xie Y."/>
            <person name="Shi X."/>
            <person name="Chang Y."/>
            <person name="Huang F."/>
            <person name="Chen Y."/>
            <person name="Hong S."/>
            <person name="Mi L."/>
            <person name="Sun Q."/>
            <person name="Zhang L."/>
            <person name="Zhou B."/>
            <person name="Peng R."/>
            <person name="Zhang X."/>
            <person name="Liu F."/>
        </authorList>
    </citation>
    <scope>NUCLEOTIDE SEQUENCE [LARGE SCALE GENOMIC DNA]</scope>
    <source>
        <strain evidence="15">cv. PA1801</strain>
    </source>
</reference>
<dbReference type="GO" id="GO:0005829">
    <property type="term" value="C:cytosol"/>
    <property type="evidence" value="ECO:0007669"/>
    <property type="project" value="TreeGrafter"/>
</dbReference>
<evidence type="ECO:0000256" key="6">
    <source>
        <dbReference type="ARBA" id="ARBA00022793"/>
    </source>
</evidence>
<keyword evidence="15" id="KW-1185">Reference proteome</keyword>
<evidence type="ECO:0000256" key="13">
    <source>
        <dbReference type="ARBA" id="ARBA00048112"/>
    </source>
</evidence>
<evidence type="ECO:0000256" key="3">
    <source>
        <dbReference type="ARBA" id="ARBA00008466"/>
    </source>
</evidence>
<sequence>METKGGKKKSSSSKSLFYEAPLGYSIEDVRPNGGIKKFRSAAYSNYLSSAGFLPRSPCNCFLCIYDLITWRLSTFFVSKKPSSGISLGDFTMAVYAIGFEGYEKRLEISFFEPGALVDPEGKGLRSLSRAQLDEILGPAECTIVSSLSNYHLDSYVLSESSLFVYPYKIIIKTCGTTKLLLSIPPILKLAGSLSLTVKSVRYTRGSFIFPAAQPYPHRYFTEEVVILDSYFGKLGAGSKAYEMGGLDKQKWHVYSASAESVNTKAPTYTLEMCMTGLDTEKATVFYKDESTSAASMTMKSGIRNILPNSEICDFEFEPCGYSMNSIETDAISTIHVTPEDGFSYASFEAVGYDLKELNLEQLVQRVLVCFKPSNFSVAVHVDVDCHSFEQTCLLDVKGYRCRESSIEELGSGGSIIYQSFNGIGGCGSPRSTLSCLWEEEEEYYYN</sequence>
<keyword evidence="12" id="KW-0670">Pyruvate</keyword>
<evidence type="ECO:0000313" key="14">
    <source>
        <dbReference type="EMBL" id="KAA3487835.1"/>
    </source>
</evidence>
<keyword evidence="10" id="KW-0456">Lyase</keyword>
<evidence type="ECO:0000256" key="12">
    <source>
        <dbReference type="ARBA" id="ARBA00023317"/>
    </source>
</evidence>